<protein>
    <submittedName>
        <fullName evidence="1">Uncharacterized protein</fullName>
    </submittedName>
</protein>
<dbReference type="OrthoDB" id="6756496at2759"/>
<proteinExistence type="predicted"/>
<sequence length="107" mass="12730">ENSNKDFINIFYGSEFITYNVHNLIHLPYFVQKHGSLDSFSAFSMKCAKYPLQEVNNRIIEKYNQINSSTASQIKYPLFQKEKLNKNYSYNVSEIAYEREFCMKIVY</sequence>
<keyword evidence="2" id="KW-1185">Reference proteome</keyword>
<reference evidence="1 2" key="1">
    <citation type="submission" date="2019-08" db="EMBL/GenBank/DDBJ databases">
        <title>Whole genome of Aphis craccivora.</title>
        <authorList>
            <person name="Voronova N.V."/>
            <person name="Shulinski R.S."/>
            <person name="Bandarenka Y.V."/>
            <person name="Zhorov D.G."/>
            <person name="Warner D."/>
        </authorList>
    </citation>
    <scope>NUCLEOTIDE SEQUENCE [LARGE SCALE GENOMIC DNA]</scope>
    <source>
        <strain evidence="1">180601</strain>
        <tissue evidence="1">Whole Body</tissue>
    </source>
</reference>
<accession>A0A6G0VNM9</accession>
<feature type="non-terminal residue" evidence="1">
    <location>
        <position position="1"/>
    </location>
</feature>
<evidence type="ECO:0000313" key="2">
    <source>
        <dbReference type="Proteomes" id="UP000478052"/>
    </source>
</evidence>
<gene>
    <name evidence="1" type="ORF">FWK35_00035714</name>
</gene>
<dbReference type="AlphaFoldDB" id="A0A6G0VNM9"/>
<organism evidence="1 2">
    <name type="scientific">Aphis craccivora</name>
    <name type="common">Cowpea aphid</name>
    <dbReference type="NCBI Taxonomy" id="307492"/>
    <lineage>
        <taxon>Eukaryota</taxon>
        <taxon>Metazoa</taxon>
        <taxon>Ecdysozoa</taxon>
        <taxon>Arthropoda</taxon>
        <taxon>Hexapoda</taxon>
        <taxon>Insecta</taxon>
        <taxon>Pterygota</taxon>
        <taxon>Neoptera</taxon>
        <taxon>Paraneoptera</taxon>
        <taxon>Hemiptera</taxon>
        <taxon>Sternorrhyncha</taxon>
        <taxon>Aphidomorpha</taxon>
        <taxon>Aphidoidea</taxon>
        <taxon>Aphididae</taxon>
        <taxon>Aphidini</taxon>
        <taxon>Aphis</taxon>
        <taxon>Aphis</taxon>
    </lineage>
</organism>
<comment type="caution">
    <text evidence="1">The sequence shown here is derived from an EMBL/GenBank/DDBJ whole genome shotgun (WGS) entry which is preliminary data.</text>
</comment>
<evidence type="ECO:0000313" key="1">
    <source>
        <dbReference type="EMBL" id="KAF0703340.1"/>
    </source>
</evidence>
<name>A0A6G0VNM9_APHCR</name>
<dbReference type="EMBL" id="VUJU01013937">
    <property type="protein sequence ID" value="KAF0703340.1"/>
    <property type="molecule type" value="Genomic_DNA"/>
</dbReference>
<dbReference type="Proteomes" id="UP000478052">
    <property type="component" value="Unassembled WGS sequence"/>
</dbReference>